<sequence length="48" mass="5491">MEENQMKKTITIFLTAIMVICCLTGCRTTSRKQIRPLFSHVSAQTFLV</sequence>
<dbReference type="Proteomes" id="UP001419084">
    <property type="component" value="Unassembled WGS sequence"/>
</dbReference>
<evidence type="ECO:0000313" key="2">
    <source>
        <dbReference type="Proteomes" id="UP001419084"/>
    </source>
</evidence>
<organism evidence="1 2">
    <name type="scientific">Lacrimispora amygdalina</name>
    <dbReference type="NCBI Taxonomy" id="253257"/>
    <lineage>
        <taxon>Bacteria</taxon>
        <taxon>Bacillati</taxon>
        <taxon>Bacillota</taxon>
        <taxon>Clostridia</taxon>
        <taxon>Lachnospirales</taxon>
        <taxon>Lachnospiraceae</taxon>
        <taxon>Lacrimispora</taxon>
    </lineage>
</organism>
<name>A0ABQ5M0V4_9FIRM</name>
<evidence type="ECO:0000313" key="1">
    <source>
        <dbReference type="EMBL" id="GLB28559.1"/>
    </source>
</evidence>
<reference evidence="1 2" key="1">
    <citation type="journal article" date="2024" name="Int. J. Syst. Evol. Microbiol.">
        <title>Lacrimispora brassicae sp. nov. isolated from fermented cabbage, and proposal of Clostridium indicum Gundawar et al. 2019 and Clostridium methoxybenzovorans Mechichi et al. 1999 as heterotypic synonyms of Lacrimispora amygdalina (Parshina et al. 2003) Haas and Blanchard 2020 and Lacrimispora indolis (McClung and McCoy 1957) Haas and Blanchard 2020, respectively.</title>
        <authorList>
            <person name="Kobayashi H."/>
            <person name="Tanizawa Y."/>
            <person name="Sakamoto M."/>
            <person name="Ohkuma M."/>
            <person name="Tohno M."/>
        </authorList>
    </citation>
    <scope>NUCLEOTIDE SEQUENCE [LARGE SCALE GENOMIC DNA]</scope>
    <source>
        <strain evidence="1 2">DSM 12857</strain>
    </source>
</reference>
<proteinExistence type="predicted"/>
<gene>
    <name evidence="1" type="ORF">LAD12857_04820</name>
</gene>
<accession>A0ABQ5M0V4</accession>
<comment type="caution">
    <text evidence="1">The sequence shown here is derived from an EMBL/GenBank/DDBJ whole genome shotgun (WGS) entry which is preliminary data.</text>
</comment>
<protein>
    <submittedName>
        <fullName evidence="1">Uncharacterized protein</fullName>
    </submittedName>
</protein>
<dbReference type="EMBL" id="BRPJ01000008">
    <property type="protein sequence ID" value="GLB28559.1"/>
    <property type="molecule type" value="Genomic_DNA"/>
</dbReference>
<keyword evidence="2" id="KW-1185">Reference proteome</keyword>